<dbReference type="PANTHER" id="PTHR34580:SF3">
    <property type="entry name" value="PROTEIN PAFB"/>
    <property type="match status" value="1"/>
</dbReference>
<dbReference type="RefSeq" id="WP_379928167.1">
    <property type="nucleotide sequence ID" value="NZ_JBHUMM010000005.1"/>
</dbReference>
<evidence type="ECO:0000259" key="2">
    <source>
        <dbReference type="Pfam" id="PF13280"/>
    </source>
</evidence>
<dbReference type="PANTHER" id="PTHR34580">
    <property type="match status" value="1"/>
</dbReference>
<evidence type="ECO:0000313" key="4">
    <source>
        <dbReference type="Proteomes" id="UP001597497"/>
    </source>
</evidence>
<dbReference type="InterPro" id="IPR036390">
    <property type="entry name" value="WH_DNA-bd_sf"/>
</dbReference>
<dbReference type="PROSITE" id="PS52050">
    <property type="entry name" value="WYL"/>
    <property type="match status" value="1"/>
</dbReference>
<feature type="domain" description="WYL" evidence="2">
    <location>
        <begin position="139"/>
        <end position="205"/>
    </location>
</feature>
<accession>A0ABW5R7K3</accession>
<protein>
    <submittedName>
        <fullName evidence="3">Helix-turn-helix transcriptional regulator</fullName>
    </submittedName>
</protein>
<evidence type="ECO:0000313" key="3">
    <source>
        <dbReference type="EMBL" id="MFD2670744.1"/>
    </source>
</evidence>
<dbReference type="Proteomes" id="UP001597497">
    <property type="component" value="Unassembled WGS sequence"/>
</dbReference>
<name>A0ABW5R7K3_9BACL</name>
<dbReference type="SUPFAM" id="SSF46785">
    <property type="entry name" value="Winged helix' DNA-binding domain"/>
    <property type="match status" value="1"/>
</dbReference>
<gene>
    <name evidence="3" type="ORF">ACFSUC_03855</name>
</gene>
<comment type="caution">
    <text evidence="3">The sequence shown here is derived from an EMBL/GenBank/DDBJ whole genome shotgun (WGS) entry which is preliminary data.</text>
</comment>
<dbReference type="InterPro" id="IPR036388">
    <property type="entry name" value="WH-like_DNA-bd_sf"/>
</dbReference>
<dbReference type="Pfam" id="PF13280">
    <property type="entry name" value="WYL"/>
    <property type="match status" value="1"/>
</dbReference>
<dbReference type="EMBL" id="JBHUMM010000005">
    <property type="protein sequence ID" value="MFD2670744.1"/>
    <property type="molecule type" value="Genomic_DNA"/>
</dbReference>
<dbReference type="InterPro" id="IPR013196">
    <property type="entry name" value="HTH_11"/>
</dbReference>
<dbReference type="Gene3D" id="1.10.10.10">
    <property type="entry name" value="Winged helix-like DNA-binding domain superfamily/Winged helix DNA-binding domain"/>
    <property type="match status" value="1"/>
</dbReference>
<dbReference type="InterPro" id="IPR026881">
    <property type="entry name" value="WYL_dom"/>
</dbReference>
<dbReference type="InterPro" id="IPR051534">
    <property type="entry name" value="CBASS_pafABC_assoc_protein"/>
</dbReference>
<evidence type="ECO:0000259" key="1">
    <source>
        <dbReference type="Pfam" id="PF08279"/>
    </source>
</evidence>
<dbReference type="Pfam" id="PF08279">
    <property type="entry name" value="HTH_11"/>
    <property type="match status" value="1"/>
</dbReference>
<reference evidence="4" key="1">
    <citation type="journal article" date="2019" name="Int. J. Syst. Evol. Microbiol.">
        <title>The Global Catalogue of Microorganisms (GCM) 10K type strain sequencing project: providing services to taxonomists for standard genome sequencing and annotation.</title>
        <authorList>
            <consortium name="The Broad Institute Genomics Platform"/>
            <consortium name="The Broad Institute Genome Sequencing Center for Infectious Disease"/>
            <person name="Wu L."/>
            <person name="Ma J."/>
        </authorList>
    </citation>
    <scope>NUCLEOTIDE SEQUENCE [LARGE SCALE GENOMIC DNA]</scope>
    <source>
        <strain evidence="4">KCTC 33676</strain>
    </source>
</reference>
<keyword evidence="4" id="KW-1185">Reference proteome</keyword>
<proteinExistence type="predicted"/>
<feature type="domain" description="Helix-turn-helix type 11" evidence="1">
    <location>
        <begin position="8"/>
        <end position="60"/>
    </location>
</feature>
<sequence>MPKIDNMLAMIWMLRSGEKITAKQISEKLEMNIRTVYRYMDTISTSGVPIISEPGHNGGYTLLNNFIEAPLFFDFEEQTSLYHAAVFAEEAGYYGGEALNRATSKLSKYANKQQETKVNQHFDSLEVISRVSSLSMESFLKELEQALANRYSVKMVYHKSGEKEFNYRMVDPYKILYWNHKWYVIGFCHLRNDIRSFRVDRIESLILTENKFNRPENFSARDFFMKNHLPAMEDKEGMISLVISGDKSALADICQHWFLGHYVHERTSNQAVFLLEKDIVHTYVPYLLLPYNKSIKVMEPVSLKKKLVEVLSDLIKFHQES</sequence>
<organism evidence="3 4">
    <name type="scientific">Marinicrinis sediminis</name>
    <dbReference type="NCBI Taxonomy" id="1652465"/>
    <lineage>
        <taxon>Bacteria</taxon>
        <taxon>Bacillati</taxon>
        <taxon>Bacillota</taxon>
        <taxon>Bacilli</taxon>
        <taxon>Bacillales</taxon>
        <taxon>Paenibacillaceae</taxon>
    </lineage>
</organism>